<comment type="caution">
    <text evidence="2">The sequence shown here is derived from an EMBL/GenBank/DDBJ whole genome shotgun (WGS) entry which is preliminary data.</text>
</comment>
<protein>
    <recommendedName>
        <fullName evidence="4">Secreted protein</fullName>
    </recommendedName>
</protein>
<dbReference type="Proteomes" id="UP000199405">
    <property type="component" value="Unassembled WGS sequence"/>
</dbReference>
<dbReference type="GeneID" id="93471810"/>
<name>A0ABY0KQP3_9ACTN</name>
<proteinExistence type="predicted"/>
<keyword evidence="3" id="KW-1185">Reference proteome</keyword>
<evidence type="ECO:0000313" key="2">
    <source>
        <dbReference type="EMBL" id="SCF01046.1"/>
    </source>
</evidence>
<evidence type="ECO:0008006" key="4">
    <source>
        <dbReference type="Google" id="ProtNLM"/>
    </source>
</evidence>
<accession>A0ABY0KQP3</accession>
<evidence type="ECO:0000313" key="3">
    <source>
        <dbReference type="Proteomes" id="UP000199405"/>
    </source>
</evidence>
<gene>
    <name evidence="2" type="ORF">GA0070562_5089</name>
</gene>
<sequence length="385" mass="42299">MLGIDERLAAIRGSSDRKRHNARTLAALTTNPGCARRAILDAAGVHKDKIAARVGHPTEIGKMSKIAVLRGTFFEQQVKAEGGAEMLRLLRAELGLPIEQAHYEDLGAAEVDATDPRSKREQSNESRYQLTRQAMRMTAGSGPDAGTMFASPMLRIAFGGVWVYLEPDLVAFQIGDKFHIVEIKSFPIIDEVADPGKVAGALRQAAVYVIALQNLMEELGRGRDLVSPEVLLVCPKDFTNQPTAAVRNVRKELAVIRRQLERMDQVREILRAVPQEVTFDLAADRQGRPTRSPADLKRALNQIPARYSPDCLSNCEMGRFCRSEARGSTNVLGRTIREDLGGVDSTSMAVALATGRLRPTDDLEETAHLLRTIYTMRADCLQGAS</sequence>
<organism evidence="2 3">
    <name type="scientific">Micromonospora tulbaghiae</name>
    <dbReference type="NCBI Taxonomy" id="479978"/>
    <lineage>
        <taxon>Bacteria</taxon>
        <taxon>Bacillati</taxon>
        <taxon>Actinomycetota</taxon>
        <taxon>Actinomycetes</taxon>
        <taxon>Micromonosporales</taxon>
        <taxon>Micromonosporaceae</taxon>
        <taxon>Micromonospora</taxon>
    </lineage>
</organism>
<evidence type="ECO:0000256" key="1">
    <source>
        <dbReference type="SAM" id="MobiDB-lite"/>
    </source>
</evidence>
<feature type="compositionally biased region" description="Basic and acidic residues" evidence="1">
    <location>
        <begin position="114"/>
        <end position="124"/>
    </location>
</feature>
<dbReference type="RefSeq" id="WP_091424772.1">
    <property type="nucleotide sequence ID" value="NZ_FMCQ01000007.1"/>
</dbReference>
<dbReference type="EMBL" id="FMCQ01000007">
    <property type="protein sequence ID" value="SCF01046.1"/>
    <property type="molecule type" value="Genomic_DNA"/>
</dbReference>
<feature type="region of interest" description="Disordered" evidence="1">
    <location>
        <begin position="107"/>
        <end position="126"/>
    </location>
</feature>
<reference evidence="2 3" key="1">
    <citation type="submission" date="2016-06" db="EMBL/GenBank/DDBJ databases">
        <authorList>
            <person name="Varghese N."/>
            <person name="Submissions Spin"/>
        </authorList>
    </citation>
    <scope>NUCLEOTIDE SEQUENCE [LARGE SCALE GENOMIC DNA]</scope>
    <source>
        <strain evidence="2 3">DSM 45142</strain>
    </source>
</reference>